<accession>A0A2T7DRM1</accession>
<reference evidence="2 3" key="1">
    <citation type="submission" date="2018-04" db="EMBL/GenBank/DDBJ databases">
        <title>WGS assembly of Panicum hallii var. hallii HAL2.</title>
        <authorList>
            <person name="Lovell J."/>
            <person name="Jenkins J."/>
            <person name="Lowry D."/>
            <person name="Mamidi S."/>
            <person name="Sreedasyam A."/>
            <person name="Weng X."/>
            <person name="Barry K."/>
            <person name="Bonette J."/>
            <person name="Campitelli B."/>
            <person name="Daum C."/>
            <person name="Gordon S."/>
            <person name="Gould B."/>
            <person name="Lipzen A."/>
            <person name="MacQueen A."/>
            <person name="Palacio-Mejia J."/>
            <person name="Plott C."/>
            <person name="Shakirov E."/>
            <person name="Shu S."/>
            <person name="Yoshinaga Y."/>
            <person name="Zane M."/>
            <person name="Rokhsar D."/>
            <person name="Grimwood J."/>
            <person name="Schmutz J."/>
            <person name="Juenger T."/>
        </authorList>
    </citation>
    <scope>NUCLEOTIDE SEQUENCE [LARGE SCALE GENOMIC DNA]</scope>
    <source>
        <strain evidence="3">cv. HAL2</strain>
    </source>
</reference>
<keyword evidence="3" id="KW-1185">Reference proteome</keyword>
<feature type="region of interest" description="Disordered" evidence="1">
    <location>
        <begin position="126"/>
        <end position="147"/>
    </location>
</feature>
<name>A0A2T7DRM1_9POAL</name>
<evidence type="ECO:0000256" key="1">
    <source>
        <dbReference type="SAM" id="MobiDB-lite"/>
    </source>
</evidence>
<dbReference type="Proteomes" id="UP000244336">
    <property type="component" value="Chromosome 5"/>
</dbReference>
<organism evidence="2 3">
    <name type="scientific">Panicum hallii var. hallii</name>
    <dbReference type="NCBI Taxonomy" id="1504633"/>
    <lineage>
        <taxon>Eukaryota</taxon>
        <taxon>Viridiplantae</taxon>
        <taxon>Streptophyta</taxon>
        <taxon>Embryophyta</taxon>
        <taxon>Tracheophyta</taxon>
        <taxon>Spermatophyta</taxon>
        <taxon>Magnoliopsida</taxon>
        <taxon>Liliopsida</taxon>
        <taxon>Poales</taxon>
        <taxon>Poaceae</taxon>
        <taxon>PACMAD clade</taxon>
        <taxon>Panicoideae</taxon>
        <taxon>Panicodae</taxon>
        <taxon>Paniceae</taxon>
        <taxon>Panicinae</taxon>
        <taxon>Panicum</taxon>
        <taxon>Panicum sect. Panicum</taxon>
    </lineage>
</organism>
<dbReference type="EMBL" id="CM009753">
    <property type="protein sequence ID" value="PUZ58234.1"/>
    <property type="molecule type" value="Genomic_DNA"/>
</dbReference>
<evidence type="ECO:0000313" key="3">
    <source>
        <dbReference type="Proteomes" id="UP000244336"/>
    </source>
</evidence>
<gene>
    <name evidence="2" type="ORF">GQ55_5G493000</name>
</gene>
<proteinExistence type="predicted"/>
<dbReference type="Gramene" id="PUZ58234">
    <property type="protein sequence ID" value="PUZ58234"/>
    <property type="gene ID" value="GQ55_5G493000"/>
</dbReference>
<sequence length="216" mass="23113">MHYNCPRHMLVHGRTTQVMQVMVTSRIAILQSYKLIRRQDLGCATASSSMLCRRCRSGGWGHVAAPLPPRASALGRCSVLRCCRRRSGGRGRAAPPPPGAGAWCRAVAALLLGAAPLGSSGPGAWGARGRGHVARRSTQGGPSSRVRRLRAHRPCRGWLPAAGLQLWVSASCRPSGRWDAPHPPTPAALAAFLVAGRALRQWLCSATGRERVEVKI</sequence>
<evidence type="ECO:0000313" key="2">
    <source>
        <dbReference type="EMBL" id="PUZ58234.1"/>
    </source>
</evidence>
<dbReference type="AlphaFoldDB" id="A0A2T7DRM1"/>
<protein>
    <submittedName>
        <fullName evidence="2">Uncharacterized protein</fullName>
    </submittedName>
</protein>